<dbReference type="EMBL" id="CAKKNE010000001">
    <property type="protein sequence ID" value="CAH0366096.1"/>
    <property type="molecule type" value="Genomic_DNA"/>
</dbReference>
<evidence type="ECO:0000313" key="2">
    <source>
        <dbReference type="EMBL" id="CAH0366096.1"/>
    </source>
</evidence>
<keyword evidence="3" id="KW-1185">Reference proteome</keyword>
<evidence type="ECO:0000256" key="1">
    <source>
        <dbReference type="SAM" id="MobiDB-lite"/>
    </source>
</evidence>
<gene>
    <name evidence="2" type="ORF">PECAL_1P25700</name>
</gene>
<dbReference type="Proteomes" id="UP000789595">
    <property type="component" value="Unassembled WGS sequence"/>
</dbReference>
<sequence length="281" mass="28670">RLVRAGRRGRGTLPEYRLHLALRAVVAREAFAEARVVVAQSSSRAVPALRVAHAREDVRARRALLEATVGATESEIADAPHVLHGVPGRRVDRARFRGELLLRVADAAVRAVVRAGSALARDALVAVEAVALAGLAVAGALVGALGHAVDVVVAGDGVLDPGRVLGARALRAVGGLPGRVVVRAEVAGAAVVGAARAVAGAAVRAVGVGRGGEEEELVHRFVVWCFFCFCEGGARRRVRGSQRARGGAAAGGGPGSPRELRSVGAGAARGSEGTRRDAGQP</sequence>
<feature type="non-terminal residue" evidence="2">
    <location>
        <position position="1"/>
    </location>
</feature>
<feature type="region of interest" description="Disordered" evidence="1">
    <location>
        <begin position="241"/>
        <end position="281"/>
    </location>
</feature>
<organism evidence="2 3">
    <name type="scientific">Pelagomonas calceolata</name>
    <dbReference type="NCBI Taxonomy" id="35677"/>
    <lineage>
        <taxon>Eukaryota</taxon>
        <taxon>Sar</taxon>
        <taxon>Stramenopiles</taxon>
        <taxon>Ochrophyta</taxon>
        <taxon>Pelagophyceae</taxon>
        <taxon>Pelagomonadales</taxon>
        <taxon>Pelagomonadaceae</taxon>
        <taxon>Pelagomonas</taxon>
    </lineage>
</organism>
<proteinExistence type="predicted"/>
<name>A0A8J2S9T0_9STRA</name>
<dbReference type="AlphaFoldDB" id="A0A8J2S9T0"/>
<accession>A0A8J2S9T0</accession>
<feature type="compositionally biased region" description="Basic and acidic residues" evidence="1">
    <location>
        <begin position="272"/>
        <end position="281"/>
    </location>
</feature>
<protein>
    <submittedName>
        <fullName evidence="2">Uncharacterized protein</fullName>
    </submittedName>
</protein>
<reference evidence="2" key="1">
    <citation type="submission" date="2021-11" db="EMBL/GenBank/DDBJ databases">
        <authorList>
            <consortium name="Genoscope - CEA"/>
            <person name="William W."/>
        </authorList>
    </citation>
    <scope>NUCLEOTIDE SEQUENCE</scope>
</reference>
<evidence type="ECO:0000313" key="3">
    <source>
        <dbReference type="Proteomes" id="UP000789595"/>
    </source>
</evidence>
<comment type="caution">
    <text evidence="2">The sequence shown here is derived from an EMBL/GenBank/DDBJ whole genome shotgun (WGS) entry which is preliminary data.</text>
</comment>